<dbReference type="PANTHER" id="PTHR11346">
    <property type="entry name" value="GALECTIN"/>
    <property type="match status" value="1"/>
</dbReference>
<dbReference type="FunFam" id="2.60.120.200:FF:000023">
    <property type="entry name" value="Galectin"/>
    <property type="match status" value="1"/>
</dbReference>
<evidence type="ECO:0000259" key="4">
    <source>
        <dbReference type="PROSITE" id="PS51304"/>
    </source>
</evidence>
<feature type="domain" description="Galectin" evidence="4">
    <location>
        <begin position="228"/>
        <end position="357"/>
    </location>
</feature>
<dbReference type="GO" id="GO:0032689">
    <property type="term" value="P:negative regulation of type II interferon production"/>
    <property type="evidence" value="ECO:0007669"/>
    <property type="project" value="TreeGrafter"/>
</dbReference>
<dbReference type="Pfam" id="PF00337">
    <property type="entry name" value="Gal-bind_lectin"/>
    <property type="match status" value="2"/>
</dbReference>
<evidence type="ECO:0000313" key="6">
    <source>
        <dbReference type="RefSeq" id="XP_020818840.1"/>
    </source>
</evidence>
<dbReference type="Gene3D" id="2.60.120.200">
    <property type="match status" value="2"/>
</dbReference>
<dbReference type="FunFam" id="2.60.120.200:FF:000078">
    <property type="entry name" value="Galectin"/>
    <property type="match status" value="1"/>
</dbReference>
<sequence>MSFGGSQPPYQNPVIPFSGPIYGGLQDGHEVIVNGLVLQTGGTRFSVNFQRGFDGNNIAFHFNPRFENGGYVVCNTKQNGSWGQEERKKEVPFQRGAPFEIRFQVQYTDFKVMVNGSYFIQYQHRLPLHQVDTISIEGIVQVSYINFQNSRFAPIQPPCYVLPHTMTAKPPRRPKRGKPKPPQPVWPTAASATVTQMVLPGLHSVPQMPSAPVFPNPVLTNMLYPVPYSTPIFGGFYPSRNIIVSGIILTTADKFTINLRCGSDIAFHLNPRFKENAVVRNTQINYSWGPEERGLPRSMPFARGQSFSVQIICEIHCLKVSVNGLHQFDYQHRIKNLGSINQLEVLGDIQLTQVQVF</sequence>
<dbReference type="GO" id="GO:0016936">
    <property type="term" value="F:galactoside binding"/>
    <property type="evidence" value="ECO:0007669"/>
    <property type="project" value="TreeGrafter"/>
</dbReference>
<keyword evidence="1 3" id="KW-0430">Lectin</keyword>
<dbReference type="GO" id="GO:0005829">
    <property type="term" value="C:cytosol"/>
    <property type="evidence" value="ECO:0007669"/>
    <property type="project" value="TreeGrafter"/>
</dbReference>
<feature type="domain" description="Galectin" evidence="4">
    <location>
        <begin position="17"/>
        <end position="148"/>
    </location>
</feature>
<proteinExistence type="predicted"/>
<evidence type="ECO:0000256" key="2">
    <source>
        <dbReference type="ARBA" id="ARBA00022737"/>
    </source>
</evidence>
<dbReference type="PROSITE" id="PS51304">
    <property type="entry name" value="GALECTIN"/>
    <property type="match status" value="2"/>
</dbReference>
<dbReference type="FunCoup" id="A0A6P5IA43">
    <property type="interactions" value="346"/>
</dbReference>
<dbReference type="GO" id="GO:0005634">
    <property type="term" value="C:nucleus"/>
    <property type="evidence" value="ECO:0007669"/>
    <property type="project" value="TreeGrafter"/>
</dbReference>
<evidence type="ECO:0000256" key="1">
    <source>
        <dbReference type="ARBA" id="ARBA00022734"/>
    </source>
</evidence>
<name>A0A6P5IA43_PHACI</name>
<keyword evidence="5" id="KW-1185">Reference proteome</keyword>
<dbReference type="InterPro" id="IPR013320">
    <property type="entry name" value="ConA-like_dom_sf"/>
</dbReference>
<dbReference type="GeneID" id="110192173"/>
<accession>A0A6P5IA43</accession>
<dbReference type="SMART" id="SM00908">
    <property type="entry name" value="Gal-bind_lectin"/>
    <property type="match status" value="2"/>
</dbReference>
<dbReference type="InterPro" id="IPR044156">
    <property type="entry name" value="Galectin-like"/>
</dbReference>
<protein>
    <recommendedName>
        <fullName evidence="3">Galectin</fullName>
    </recommendedName>
</protein>
<evidence type="ECO:0000313" key="5">
    <source>
        <dbReference type="Proteomes" id="UP000515140"/>
    </source>
</evidence>
<gene>
    <name evidence="6" type="primary">LOC110192173</name>
</gene>
<dbReference type="SUPFAM" id="SSF49899">
    <property type="entry name" value="Concanavalin A-like lectins/glucanases"/>
    <property type="match status" value="2"/>
</dbReference>
<dbReference type="GO" id="GO:0030246">
    <property type="term" value="F:carbohydrate binding"/>
    <property type="evidence" value="ECO:0007669"/>
    <property type="project" value="UniProtKB-UniRule"/>
</dbReference>
<dbReference type="RefSeq" id="XP_020818840.1">
    <property type="nucleotide sequence ID" value="XM_020963181.1"/>
</dbReference>
<organism evidence="5 6">
    <name type="scientific">Phascolarctos cinereus</name>
    <name type="common">Koala</name>
    <dbReference type="NCBI Taxonomy" id="38626"/>
    <lineage>
        <taxon>Eukaryota</taxon>
        <taxon>Metazoa</taxon>
        <taxon>Chordata</taxon>
        <taxon>Craniata</taxon>
        <taxon>Vertebrata</taxon>
        <taxon>Euteleostomi</taxon>
        <taxon>Mammalia</taxon>
        <taxon>Metatheria</taxon>
        <taxon>Diprotodontia</taxon>
        <taxon>Phascolarctidae</taxon>
        <taxon>Phascolarctos</taxon>
    </lineage>
</organism>
<dbReference type="SMART" id="SM00276">
    <property type="entry name" value="GLECT"/>
    <property type="match status" value="2"/>
</dbReference>
<dbReference type="PANTHER" id="PTHR11346:SF80">
    <property type="entry name" value="GALECTIN-9C"/>
    <property type="match status" value="1"/>
</dbReference>
<dbReference type="Proteomes" id="UP000515140">
    <property type="component" value="Unplaced"/>
</dbReference>
<reference evidence="6" key="1">
    <citation type="submission" date="2025-08" db="UniProtKB">
        <authorList>
            <consortium name="RefSeq"/>
        </authorList>
    </citation>
    <scope>IDENTIFICATION</scope>
    <source>
        <tissue evidence="6">Spleen</tissue>
    </source>
</reference>
<evidence type="ECO:0000256" key="3">
    <source>
        <dbReference type="RuleBase" id="RU102079"/>
    </source>
</evidence>
<keyword evidence="2" id="KW-0677">Repeat</keyword>
<dbReference type="AlphaFoldDB" id="A0A6P5IA43"/>
<dbReference type="InterPro" id="IPR001079">
    <property type="entry name" value="Galectin_CRD"/>
</dbReference>
<dbReference type="CDD" id="cd00070">
    <property type="entry name" value="GLECT"/>
    <property type="match status" value="2"/>
</dbReference>
<dbReference type="GO" id="GO:0010628">
    <property type="term" value="P:positive regulation of gene expression"/>
    <property type="evidence" value="ECO:0007669"/>
    <property type="project" value="TreeGrafter"/>
</dbReference>
<dbReference type="InParanoid" id="A0A6P5IA43"/>
<dbReference type="GO" id="GO:2000562">
    <property type="term" value="P:negative regulation of CD4-positive, alpha-beta T cell proliferation"/>
    <property type="evidence" value="ECO:0007669"/>
    <property type="project" value="TreeGrafter"/>
</dbReference>